<evidence type="ECO:0000313" key="2">
    <source>
        <dbReference type="Proteomes" id="UP001612415"/>
    </source>
</evidence>
<comment type="caution">
    <text evidence="1">The sequence shown here is derived from an EMBL/GenBank/DDBJ whole genome shotgun (WGS) entry which is preliminary data.</text>
</comment>
<reference evidence="1 2" key="1">
    <citation type="submission" date="2024-10" db="EMBL/GenBank/DDBJ databases">
        <title>The Natural Products Discovery Center: Release of the First 8490 Sequenced Strains for Exploring Actinobacteria Biosynthetic Diversity.</title>
        <authorList>
            <person name="Kalkreuter E."/>
            <person name="Kautsar S.A."/>
            <person name="Yang D."/>
            <person name="Bader C.D."/>
            <person name="Teijaro C.N."/>
            <person name="Fluegel L."/>
            <person name="Davis C.M."/>
            <person name="Simpson J.R."/>
            <person name="Lauterbach L."/>
            <person name="Steele A.D."/>
            <person name="Gui C."/>
            <person name="Meng S."/>
            <person name="Li G."/>
            <person name="Viehrig K."/>
            <person name="Ye F."/>
            <person name="Su P."/>
            <person name="Kiefer A.F."/>
            <person name="Nichols A."/>
            <person name="Cepeda A.J."/>
            <person name="Yan W."/>
            <person name="Fan B."/>
            <person name="Jiang Y."/>
            <person name="Adhikari A."/>
            <person name="Zheng C.-J."/>
            <person name="Schuster L."/>
            <person name="Cowan T.M."/>
            <person name="Smanski M.J."/>
            <person name="Chevrette M.G."/>
            <person name="De Carvalho L.P.S."/>
            <person name="Shen B."/>
        </authorList>
    </citation>
    <scope>NUCLEOTIDE SEQUENCE [LARGE SCALE GENOMIC DNA]</scope>
    <source>
        <strain evidence="1 2">NPDC051599</strain>
    </source>
</reference>
<organism evidence="1 2">
    <name type="scientific">Streptomyces cellulosae</name>
    <dbReference type="NCBI Taxonomy" id="1968"/>
    <lineage>
        <taxon>Bacteria</taxon>
        <taxon>Bacillati</taxon>
        <taxon>Actinomycetota</taxon>
        <taxon>Actinomycetes</taxon>
        <taxon>Kitasatosporales</taxon>
        <taxon>Streptomycetaceae</taxon>
        <taxon>Streptomyces</taxon>
    </lineage>
</organism>
<accession>A0ABW7Y8T2</accession>
<proteinExistence type="predicted"/>
<dbReference type="RefSeq" id="WP_398659305.1">
    <property type="nucleotide sequence ID" value="NZ_JBITDC010000012.1"/>
</dbReference>
<gene>
    <name evidence="1" type="ORF">ACIA8P_29680</name>
</gene>
<protein>
    <submittedName>
        <fullName evidence="1">Uncharacterized protein</fullName>
    </submittedName>
</protein>
<dbReference type="Proteomes" id="UP001612415">
    <property type="component" value="Unassembled WGS sequence"/>
</dbReference>
<keyword evidence="2" id="KW-1185">Reference proteome</keyword>
<evidence type="ECO:0000313" key="1">
    <source>
        <dbReference type="EMBL" id="MFI5678788.1"/>
    </source>
</evidence>
<sequence>MRADIVIRQLEKALERLAWDAEKQIDFISRLRVGVDELALEFDDAFRPVSGLTRDGTMPKSVTKALDSVDKILTEMTRSPEAEWTPTAVRNSQSWKILRNTARESLNLLREVEIDIDSSSEE</sequence>
<dbReference type="EMBL" id="JBITDC010000012">
    <property type="protein sequence ID" value="MFI5678788.1"/>
    <property type="molecule type" value="Genomic_DNA"/>
</dbReference>
<name>A0ABW7Y8T2_STRCE</name>